<dbReference type="CDD" id="cd05819">
    <property type="entry name" value="NHL"/>
    <property type="match status" value="1"/>
</dbReference>
<feature type="repeat" description="NHL" evidence="6">
    <location>
        <begin position="557"/>
        <end position="599"/>
    </location>
</feature>
<dbReference type="GeneID" id="108739183"/>
<dbReference type="OrthoDB" id="654191at2759"/>
<evidence type="ECO:0000256" key="4">
    <source>
        <dbReference type="ARBA" id="ARBA00022833"/>
    </source>
</evidence>
<dbReference type="GO" id="GO:0008270">
    <property type="term" value="F:zinc ion binding"/>
    <property type="evidence" value="ECO:0007669"/>
    <property type="project" value="UniProtKB-KW"/>
</dbReference>
<feature type="coiled-coil region" evidence="7">
    <location>
        <begin position="212"/>
        <end position="250"/>
    </location>
</feature>
<proteinExistence type="predicted"/>
<name>A0A1W4WX74_AGRPL</name>
<dbReference type="InterPro" id="IPR017907">
    <property type="entry name" value="Znf_RING_CS"/>
</dbReference>
<dbReference type="Gene3D" id="2.120.10.30">
    <property type="entry name" value="TolB, C-terminal domain"/>
    <property type="match status" value="2"/>
</dbReference>
<dbReference type="InterPro" id="IPR050952">
    <property type="entry name" value="TRIM-NHL_E3_ligases"/>
</dbReference>
<dbReference type="GO" id="GO:0000209">
    <property type="term" value="P:protein polyubiquitination"/>
    <property type="evidence" value="ECO:0007669"/>
    <property type="project" value="TreeGrafter"/>
</dbReference>
<feature type="repeat" description="NHL" evidence="6">
    <location>
        <begin position="467"/>
        <end position="510"/>
    </location>
</feature>
<dbReference type="KEGG" id="apln:108739183"/>
<evidence type="ECO:0000256" key="6">
    <source>
        <dbReference type="PROSITE-ProRule" id="PRU00504"/>
    </source>
</evidence>
<evidence type="ECO:0000256" key="7">
    <source>
        <dbReference type="SAM" id="Coils"/>
    </source>
</evidence>
<dbReference type="InterPro" id="IPR013083">
    <property type="entry name" value="Znf_RING/FYVE/PHD"/>
</dbReference>
<gene>
    <name evidence="10" type="primary">LOC108739183</name>
</gene>
<dbReference type="SUPFAM" id="SSF101898">
    <property type="entry name" value="NHL repeat"/>
    <property type="match status" value="1"/>
</dbReference>
<protein>
    <submittedName>
        <fullName evidence="10">RING finger protein nhl-1-like</fullName>
    </submittedName>
</protein>
<keyword evidence="1" id="KW-0479">Metal-binding</keyword>
<dbReference type="InterPro" id="IPR001258">
    <property type="entry name" value="NHL_repeat"/>
</dbReference>
<organism evidence="9 10">
    <name type="scientific">Agrilus planipennis</name>
    <name type="common">Emerald ash borer</name>
    <name type="synonym">Agrilus marcopoli</name>
    <dbReference type="NCBI Taxonomy" id="224129"/>
    <lineage>
        <taxon>Eukaryota</taxon>
        <taxon>Metazoa</taxon>
        <taxon>Ecdysozoa</taxon>
        <taxon>Arthropoda</taxon>
        <taxon>Hexapoda</taxon>
        <taxon>Insecta</taxon>
        <taxon>Pterygota</taxon>
        <taxon>Neoptera</taxon>
        <taxon>Endopterygota</taxon>
        <taxon>Coleoptera</taxon>
        <taxon>Polyphaga</taxon>
        <taxon>Elateriformia</taxon>
        <taxon>Buprestoidea</taxon>
        <taxon>Buprestidae</taxon>
        <taxon>Agrilinae</taxon>
        <taxon>Agrilus</taxon>
    </lineage>
</organism>
<evidence type="ECO:0000313" key="9">
    <source>
        <dbReference type="Proteomes" id="UP000192223"/>
    </source>
</evidence>
<feature type="repeat" description="NHL" evidence="6">
    <location>
        <begin position="515"/>
        <end position="556"/>
    </location>
</feature>
<dbReference type="SMART" id="SM00184">
    <property type="entry name" value="RING"/>
    <property type="match status" value="1"/>
</dbReference>
<dbReference type="AlphaFoldDB" id="A0A1W4WX74"/>
<dbReference type="InterPro" id="IPR001841">
    <property type="entry name" value="Znf_RING"/>
</dbReference>
<evidence type="ECO:0000256" key="3">
    <source>
        <dbReference type="ARBA" id="ARBA00022771"/>
    </source>
</evidence>
<dbReference type="STRING" id="224129.A0A1W4WX74"/>
<dbReference type="GO" id="GO:0043161">
    <property type="term" value="P:proteasome-mediated ubiquitin-dependent protein catabolic process"/>
    <property type="evidence" value="ECO:0007669"/>
    <property type="project" value="TreeGrafter"/>
</dbReference>
<dbReference type="PANTHER" id="PTHR24104:SF20">
    <property type="entry name" value="RING-TYPE DOMAIN-CONTAINING PROTEIN"/>
    <property type="match status" value="1"/>
</dbReference>
<evidence type="ECO:0000259" key="8">
    <source>
        <dbReference type="PROSITE" id="PS50089"/>
    </source>
</evidence>
<feature type="domain" description="RING-type" evidence="8">
    <location>
        <begin position="61"/>
        <end position="125"/>
    </location>
</feature>
<dbReference type="Gene3D" id="3.30.40.10">
    <property type="entry name" value="Zinc/RING finger domain, C3HC4 (zinc finger)"/>
    <property type="match status" value="1"/>
</dbReference>
<dbReference type="PROSITE" id="PS51125">
    <property type="entry name" value="NHL"/>
    <property type="match status" value="4"/>
</dbReference>
<dbReference type="InterPro" id="IPR011042">
    <property type="entry name" value="6-blade_b-propeller_TolB-like"/>
</dbReference>
<dbReference type="PROSITE" id="PS50089">
    <property type="entry name" value="ZF_RING_2"/>
    <property type="match status" value="1"/>
</dbReference>
<evidence type="ECO:0000313" key="10">
    <source>
        <dbReference type="RefSeq" id="XP_018328459.1"/>
    </source>
</evidence>
<dbReference type="GO" id="GO:0061630">
    <property type="term" value="F:ubiquitin protein ligase activity"/>
    <property type="evidence" value="ECO:0007669"/>
    <property type="project" value="TreeGrafter"/>
</dbReference>
<keyword evidence="4" id="KW-0862">Zinc</keyword>
<evidence type="ECO:0000256" key="2">
    <source>
        <dbReference type="ARBA" id="ARBA00022737"/>
    </source>
</evidence>
<dbReference type="SUPFAM" id="SSF57850">
    <property type="entry name" value="RING/U-box"/>
    <property type="match status" value="1"/>
</dbReference>
<dbReference type="Proteomes" id="UP000192223">
    <property type="component" value="Unplaced"/>
</dbReference>
<dbReference type="Pfam" id="PF01436">
    <property type="entry name" value="NHL"/>
    <property type="match status" value="2"/>
</dbReference>
<keyword evidence="3 5" id="KW-0863">Zinc-finger</keyword>
<dbReference type="InParanoid" id="A0A1W4WX74"/>
<keyword evidence="7" id="KW-0175">Coiled coil</keyword>
<dbReference type="Pfam" id="PF13445">
    <property type="entry name" value="zf-RING_UBOX"/>
    <property type="match status" value="1"/>
</dbReference>
<dbReference type="RefSeq" id="XP_018328459.1">
    <property type="nucleotide sequence ID" value="XM_018472957.1"/>
</dbReference>
<dbReference type="PROSITE" id="PS00518">
    <property type="entry name" value="ZF_RING_1"/>
    <property type="match status" value="1"/>
</dbReference>
<dbReference type="InterPro" id="IPR027370">
    <property type="entry name" value="Znf-RING_euk"/>
</dbReference>
<dbReference type="PANTHER" id="PTHR24104">
    <property type="entry name" value="E3 UBIQUITIN-PROTEIN LIGASE NHLRC1-RELATED"/>
    <property type="match status" value="1"/>
</dbReference>
<keyword evidence="2" id="KW-0677">Repeat</keyword>
<accession>A0A1W4WX74</accession>
<evidence type="ECO:0000256" key="5">
    <source>
        <dbReference type="PROSITE-ProRule" id="PRU00175"/>
    </source>
</evidence>
<sequence length="642" mass="71037">MMDSSTKVLKRSQSLGVEKMHISSRLQKVKQNMKRLDVTKPNKEGLKSTESSDVLEELLQCGVCLDRLTEPKMLPCQHTFCLSCLQLHLKAEAGRAMNKRHTPPTAQEIESAAQQCVEIKCPTCQYSCSIDKGIGGLDVLPRNLYIDSLLNLLPKPGTKDISSKCMSTPASANYRISTEIRCAKCQTLCKFDETRCQHCVQVFCKVCWTEHMSELKKNLISLVNQLSQTQSKLENKLDDFDQKCSNAEMKIKTAVESKINEIRKEEQQALARCGKCKESENKVAQILKGKIEDVKNDIQKLDFDNIESDIQKVVTFVNFHRATSALIDKVDKWGELNVPLEQTLHMNSLNMESELSGNASSPVLDDDIFCSEYKTRNFTAKLIWNKFPRPAGVAIAPWASHILYIATTDNKSILIMDRIKFKVIGKLTSENMACPYGVACSKTRGEIYVTDKWNHCIHVFSSTGDYINVLSSKGTSEGKLLSPEGIAVCPNNDLVVCDTGNDRAVILNPDDGHEVLSLGKIDKRTGLQAPTGVAIYKNQIIVADSGNNRVKLFSLDGQKLSEFGNKSQFQSIDAIATDPDGFILVGDAGSGRLKIFSPDGLLIRSVGGSQGSDKFSCISGIAVTPDLDIVTTDSRSRKLQIF</sequence>
<reference evidence="10" key="1">
    <citation type="submission" date="2025-08" db="UniProtKB">
        <authorList>
            <consortium name="RefSeq"/>
        </authorList>
    </citation>
    <scope>IDENTIFICATION</scope>
    <source>
        <tissue evidence="10">Entire body</tissue>
    </source>
</reference>
<feature type="repeat" description="NHL" evidence="6">
    <location>
        <begin position="434"/>
        <end position="463"/>
    </location>
</feature>
<keyword evidence="9" id="KW-1185">Reference proteome</keyword>
<evidence type="ECO:0000256" key="1">
    <source>
        <dbReference type="ARBA" id="ARBA00022723"/>
    </source>
</evidence>